<protein>
    <submittedName>
        <fullName evidence="3">Uncharacterized protein</fullName>
    </submittedName>
</protein>
<keyword evidence="2" id="KW-0812">Transmembrane</keyword>
<comment type="caution">
    <text evidence="3">The sequence shown here is derived from an EMBL/GenBank/DDBJ whole genome shotgun (WGS) entry which is preliminary data.</text>
</comment>
<feature type="region of interest" description="Disordered" evidence="1">
    <location>
        <begin position="16"/>
        <end position="109"/>
    </location>
</feature>
<dbReference type="EMBL" id="MU865038">
    <property type="protein sequence ID" value="KAK4459407.1"/>
    <property type="molecule type" value="Genomic_DNA"/>
</dbReference>
<sequence length="163" mass="18156">MPPGIYVRKKKVDYSIYRGEKPRPRPVPTPRHQAFYNKWRDTERRAELESKGFLMGPLNAPDSNRLRPDSGPARSRSVSSDRSPRATDGSTPGAESDEKPRGRGGRVGPLNAVTKAKAAFMRQLGACDVCHHRRVGVSLDPLFLSFVIFLFFLVVDVSPLVLP</sequence>
<dbReference type="Proteomes" id="UP001321749">
    <property type="component" value="Unassembled WGS sequence"/>
</dbReference>
<feature type="transmembrane region" description="Helical" evidence="2">
    <location>
        <begin position="142"/>
        <end position="162"/>
    </location>
</feature>
<gene>
    <name evidence="3" type="ORF">QBC42DRAFT_274589</name>
</gene>
<organism evidence="3 4">
    <name type="scientific">Cladorrhinum samala</name>
    <dbReference type="NCBI Taxonomy" id="585594"/>
    <lineage>
        <taxon>Eukaryota</taxon>
        <taxon>Fungi</taxon>
        <taxon>Dikarya</taxon>
        <taxon>Ascomycota</taxon>
        <taxon>Pezizomycotina</taxon>
        <taxon>Sordariomycetes</taxon>
        <taxon>Sordariomycetidae</taxon>
        <taxon>Sordariales</taxon>
        <taxon>Podosporaceae</taxon>
        <taxon>Cladorrhinum</taxon>
    </lineage>
</organism>
<keyword evidence="2" id="KW-0472">Membrane</keyword>
<evidence type="ECO:0000313" key="4">
    <source>
        <dbReference type="Proteomes" id="UP001321749"/>
    </source>
</evidence>
<evidence type="ECO:0000313" key="3">
    <source>
        <dbReference type="EMBL" id="KAK4459407.1"/>
    </source>
</evidence>
<evidence type="ECO:0000256" key="2">
    <source>
        <dbReference type="SAM" id="Phobius"/>
    </source>
</evidence>
<accession>A0AAV9HEY8</accession>
<evidence type="ECO:0000256" key="1">
    <source>
        <dbReference type="SAM" id="MobiDB-lite"/>
    </source>
</evidence>
<feature type="compositionally biased region" description="Basic and acidic residues" evidence="1">
    <location>
        <begin position="38"/>
        <end position="50"/>
    </location>
</feature>
<reference evidence="3" key="1">
    <citation type="journal article" date="2023" name="Mol. Phylogenet. Evol.">
        <title>Genome-scale phylogeny and comparative genomics of the fungal order Sordariales.</title>
        <authorList>
            <person name="Hensen N."/>
            <person name="Bonometti L."/>
            <person name="Westerberg I."/>
            <person name="Brannstrom I.O."/>
            <person name="Guillou S."/>
            <person name="Cros-Aarteil S."/>
            <person name="Calhoun S."/>
            <person name="Haridas S."/>
            <person name="Kuo A."/>
            <person name="Mondo S."/>
            <person name="Pangilinan J."/>
            <person name="Riley R."/>
            <person name="LaButti K."/>
            <person name="Andreopoulos B."/>
            <person name="Lipzen A."/>
            <person name="Chen C."/>
            <person name="Yan M."/>
            <person name="Daum C."/>
            <person name="Ng V."/>
            <person name="Clum A."/>
            <person name="Steindorff A."/>
            <person name="Ohm R.A."/>
            <person name="Martin F."/>
            <person name="Silar P."/>
            <person name="Natvig D.O."/>
            <person name="Lalanne C."/>
            <person name="Gautier V."/>
            <person name="Ament-Velasquez S.L."/>
            <person name="Kruys A."/>
            <person name="Hutchinson M.I."/>
            <person name="Powell A.J."/>
            <person name="Barry K."/>
            <person name="Miller A.N."/>
            <person name="Grigoriev I.V."/>
            <person name="Debuchy R."/>
            <person name="Gladieux P."/>
            <person name="Hiltunen Thoren M."/>
            <person name="Johannesson H."/>
        </authorList>
    </citation>
    <scope>NUCLEOTIDE SEQUENCE</scope>
    <source>
        <strain evidence="3">PSN324</strain>
    </source>
</reference>
<dbReference type="AlphaFoldDB" id="A0AAV9HEY8"/>
<keyword evidence="4" id="KW-1185">Reference proteome</keyword>
<name>A0AAV9HEY8_9PEZI</name>
<keyword evidence="2" id="KW-1133">Transmembrane helix</keyword>
<reference evidence="3" key="2">
    <citation type="submission" date="2023-06" db="EMBL/GenBank/DDBJ databases">
        <authorList>
            <consortium name="Lawrence Berkeley National Laboratory"/>
            <person name="Mondo S.J."/>
            <person name="Hensen N."/>
            <person name="Bonometti L."/>
            <person name="Westerberg I."/>
            <person name="Brannstrom I.O."/>
            <person name="Guillou S."/>
            <person name="Cros-Aarteil S."/>
            <person name="Calhoun S."/>
            <person name="Haridas S."/>
            <person name="Kuo A."/>
            <person name="Pangilinan J."/>
            <person name="Riley R."/>
            <person name="Labutti K."/>
            <person name="Andreopoulos B."/>
            <person name="Lipzen A."/>
            <person name="Chen C."/>
            <person name="Yanf M."/>
            <person name="Daum C."/>
            <person name="Ng V."/>
            <person name="Clum A."/>
            <person name="Steindorff A."/>
            <person name="Ohm R."/>
            <person name="Martin F."/>
            <person name="Silar P."/>
            <person name="Natvig D."/>
            <person name="Lalanne C."/>
            <person name="Gautier V."/>
            <person name="Ament-Velasquez S.L."/>
            <person name="Kruys A."/>
            <person name="Hutchinson M.I."/>
            <person name="Powell A.J."/>
            <person name="Barry K."/>
            <person name="Miller A.N."/>
            <person name="Grigoriev I.V."/>
            <person name="Debuchy R."/>
            <person name="Gladieux P."/>
            <person name="Thoren M.H."/>
            <person name="Johannesson H."/>
        </authorList>
    </citation>
    <scope>NUCLEOTIDE SEQUENCE</scope>
    <source>
        <strain evidence="3">PSN324</strain>
    </source>
</reference>
<proteinExistence type="predicted"/>